<dbReference type="AlphaFoldDB" id="A0AAI9XD39"/>
<evidence type="ECO:0000313" key="2">
    <source>
        <dbReference type="EMBL" id="KAJ9492690.1"/>
    </source>
</evidence>
<evidence type="ECO:0000256" key="1">
    <source>
        <dbReference type="SAM" id="MobiDB-lite"/>
    </source>
</evidence>
<reference evidence="2" key="2">
    <citation type="journal article" date="2016" name="Fungal Biol.">
        <title>Ochratoxin A production by Penicillium thymicola.</title>
        <authorList>
            <person name="Nguyen H.D.T."/>
            <person name="McMullin D.R."/>
            <person name="Ponomareva E."/>
            <person name="Riley R."/>
            <person name="Pomraning K.R."/>
            <person name="Baker S.E."/>
            <person name="Seifert K.A."/>
        </authorList>
    </citation>
    <scope>NUCLEOTIDE SEQUENCE</scope>
    <source>
        <strain evidence="2">DAOM 180753</strain>
    </source>
</reference>
<dbReference type="Proteomes" id="UP001227192">
    <property type="component" value="Unassembled WGS sequence"/>
</dbReference>
<sequence length="67" mass="7362">MTTKHDYQTCCGGGPESPDDHDDQNPGWRAPRGTQEGNEKEVLAHFLAASVVTANAPTSFFLRFKII</sequence>
<proteinExistence type="predicted"/>
<accession>A0AAI9XD39</accession>
<dbReference type="EMBL" id="LACB01000007">
    <property type="protein sequence ID" value="KAJ9492690.1"/>
    <property type="molecule type" value="Genomic_DNA"/>
</dbReference>
<feature type="region of interest" description="Disordered" evidence="1">
    <location>
        <begin position="1"/>
        <end position="37"/>
    </location>
</feature>
<evidence type="ECO:0000313" key="3">
    <source>
        <dbReference type="Proteomes" id="UP001227192"/>
    </source>
</evidence>
<organism evidence="2 3">
    <name type="scientific">Penicillium thymicola</name>
    <dbReference type="NCBI Taxonomy" id="293382"/>
    <lineage>
        <taxon>Eukaryota</taxon>
        <taxon>Fungi</taxon>
        <taxon>Dikarya</taxon>
        <taxon>Ascomycota</taxon>
        <taxon>Pezizomycotina</taxon>
        <taxon>Eurotiomycetes</taxon>
        <taxon>Eurotiomycetidae</taxon>
        <taxon>Eurotiales</taxon>
        <taxon>Aspergillaceae</taxon>
        <taxon>Penicillium</taxon>
    </lineage>
</organism>
<keyword evidence="3" id="KW-1185">Reference proteome</keyword>
<name>A0AAI9XD39_PENTH</name>
<comment type="caution">
    <text evidence="2">The sequence shown here is derived from an EMBL/GenBank/DDBJ whole genome shotgun (WGS) entry which is preliminary data.</text>
</comment>
<reference evidence="2" key="1">
    <citation type="submission" date="2015-06" db="EMBL/GenBank/DDBJ databases">
        <authorList>
            <person name="Nguyen H."/>
        </authorList>
    </citation>
    <scope>NUCLEOTIDE SEQUENCE</scope>
    <source>
        <strain evidence="2">DAOM 180753</strain>
    </source>
</reference>
<gene>
    <name evidence="2" type="ORF">VN97_g513</name>
</gene>
<protein>
    <submittedName>
        <fullName evidence="2">Uncharacterized protein</fullName>
    </submittedName>
</protein>